<dbReference type="InterPro" id="IPR001867">
    <property type="entry name" value="OmpR/PhoB-type_DNA-bd"/>
</dbReference>
<dbReference type="SMART" id="SM00862">
    <property type="entry name" value="Trans_reg_C"/>
    <property type="match status" value="1"/>
</dbReference>
<keyword evidence="6" id="KW-0472">Membrane</keyword>
<protein>
    <submittedName>
        <fullName evidence="8">Tetratricopeptide repeat protein</fullName>
    </submittedName>
</protein>
<dbReference type="PROSITE" id="PS50005">
    <property type="entry name" value="TPR"/>
    <property type="match status" value="1"/>
</dbReference>
<evidence type="ECO:0000256" key="6">
    <source>
        <dbReference type="SAM" id="Phobius"/>
    </source>
</evidence>
<evidence type="ECO:0000256" key="5">
    <source>
        <dbReference type="PROSITE-ProRule" id="PRU01091"/>
    </source>
</evidence>
<keyword evidence="2 4" id="KW-0802">TPR repeat</keyword>
<evidence type="ECO:0000256" key="1">
    <source>
        <dbReference type="ARBA" id="ARBA00022737"/>
    </source>
</evidence>
<dbReference type="PANTHER" id="PTHR44858">
    <property type="entry name" value="TETRATRICOPEPTIDE REPEAT PROTEIN 6"/>
    <property type="match status" value="1"/>
</dbReference>
<evidence type="ECO:0000259" key="7">
    <source>
        <dbReference type="PROSITE" id="PS51755"/>
    </source>
</evidence>
<sequence>MVEPHVFDLILYLIEHRSRLVSRDELFKNLWAGREVCDATLSNNIKCARAALGDDGEKQSIIKTTRGRGYQFIAEIELASGNRQLNISLSSINATFQFIFTALGFKHNVKPLVAVSLLFIFIISYIWLFNSEKAMMDQTNIPKQKSIAVLPFKNHSDLEKDAFFTRGVHDDLLVHISKISAVKSISRSSVMTYQNSSKNLQTIGKELGVTTILQGSVQRATEQIRINVHLVNALNNENIWSESYTRKLTAKNVFDIQEEIAKTIAAELETTLSPKELAYIEKLPTQNLPALEAYFRAKESSTKHTHDGNQQAIVYLEEAVRLDPNFATAYALLANLHVGQIYWTGLPVEEQIVKAKSLIAIAMKLDSNDSELHRAIGSLKSYEQNFSAADSAYQKAINLNPNNAEAYASYGSLFMKYKINIPKAITLFAKAYSLNPKDDGLVLSLAQGLIFVGRFEEAKNIVKDVIARNPTYAIAHTKLAFISFFGEQNISEALRSLYKTVELEPNVPFNSLLVGMTLAHLGEKKLASSWFNRAVKLAPKYSGANHGLGMMHALNGDYNASVDSYLKVSRDFWLANESMYNLMKASLQTQRAAEVIEYYQNNYPEFFQADAKVDQSNYAIAFTLGRLLKKQGQTEQADRLLKASLKAAQFRMHGSWTDLHNNWEAKIYLAMGNEKAALKAFTNIVEEGWHSEKLVTDPDYNVFRDDPKFQTLQRTMKIRLNKEREKFKNMRINGEIFPFHSIQ</sequence>
<dbReference type="CDD" id="cd00383">
    <property type="entry name" value="trans_reg_C"/>
    <property type="match status" value="1"/>
</dbReference>
<dbReference type="RefSeq" id="WP_348389400.1">
    <property type="nucleotide sequence ID" value="NZ_CP134146.1"/>
</dbReference>
<dbReference type="InterPro" id="IPR016032">
    <property type="entry name" value="Sig_transdc_resp-reg_C-effctor"/>
</dbReference>
<evidence type="ECO:0000256" key="2">
    <source>
        <dbReference type="ARBA" id="ARBA00022803"/>
    </source>
</evidence>
<dbReference type="InterPro" id="IPR011990">
    <property type="entry name" value="TPR-like_helical_dom_sf"/>
</dbReference>
<gene>
    <name evidence="8" type="ORF">RI845_08990</name>
</gene>
<evidence type="ECO:0000313" key="8">
    <source>
        <dbReference type="EMBL" id="WNC70259.1"/>
    </source>
</evidence>
<dbReference type="SUPFAM" id="SSF48452">
    <property type="entry name" value="TPR-like"/>
    <property type="match status" value="1"/>
</dbReference>
<keyword evidence="6" id="KW-1133">Transmembrane helix</keyword>
<dbReference type="SUPFAM" id="SSF46894">
    <property type="entry name" value="C-terminal effector domain of the bipartite response regulators"/>
    <property type="match status" value="1"/>
</dbReference>
<dbReference type="PROSITE" id="PS51755">
    <property type="entry name" value="OMPR_PHOB"/>
    <property type="match status" value="1"/>
</dbReference>
<dbReference type="Gene3D" id="3.40.50.10610">
    <property type="entry name" value="ABC-type transport auxiliary lipoprotein component"/>
    <property type="match status" value="1"/>
</dbReference>
<dbReference type="PANTHER" id="PTHR44858:SF1">
    <property type="entry name" value="UDP-N-ACETYLGLUCOSAMINE--PEPTIDE N-ACETYLGLUCOSAMINYLTRANSFERASE SPINDLY-RELATED"/>
    <property type="match status" value="1"/>
</dbReference>
<dbReference type="SUPFAM" id="SSF81901">
    <property type="entry name" value="HCP-like"/>
    <property type="match status" value="1"/>
</dbReference>
<dbReference type="InterPro" id="IPR036388">
    <property type="entry name" value="WH-like_DNA-bd_sf"/>
</dbReference>
<feature type="repeat" description="TPR" evidence="4">
    <location>
        <begin position="370"/>
        <end position="403"/>
    </location>
</feature>
<evidence type="ECO:0000256" key="4">
    <source>
        <dbReference type="PROSITE-ProRule" id="PRU00339"/>
    </source>
</evidence>
<dbReference type="InterPro" id="IPR050498">
    <property type="entry name" value="Ycf3"/>
</dbReference>
<accession>A0ABY9TN55</accession>
<dbReference type="Gene3D" id="1.25.40.10">
    <property type="entry name" value="Tetratricopeptide repeat domain"/>
    <property type="match status" value="2"/>
</dbReference>
<evidence type="ECO:0000313" key="9">
    <source>
        <dbReference type="Proteomes" id="UP001248581"/>
    </source>
</evidence>
<dbReference type="EMBL" id="CP134146">
    <property type="protein sequence ID" value="WNC70259.1"/>
    <property type="molecule type" value="Genomic_DNA"/>
</dbReference>
<dbReference type="Pfam" id="PF13181">
    <property type="entry name" value="TPR_8"/>
    <property type="match status" value="2"/>
</dbReference>
<keyword evidence="9" id="KW-1185">Reference proteome</keyword>
<keyword evidence="3 5" id="KW-0238">DNA-binding</keyword>
<dbReference type="Pfam" id="PF00486">
    <property type="entry name" value="Trans_reg_C"/>
    <property type="match status" value="1"/>
</dbReference>
<proteinExistence type="predicted"/>
<organism evidence="8 9">
    <name type="scientific">Thalassotalea nanhaiensis</name>
    <dbReference type="NCBI Taxonomy" id="3065648"/>
    <lineage>
        <taxon>Bacteria</taxon>
        <taxon>Pseudomonadati</taxon>
        <taxon>Pseudomonadota</taxon>
        <taxon>Gammaproteobacteria</taxon>
        <taxon>Alteromonadales</taxon>
        <taxon>Colwelliaceae</taxon>
        <taxon>Thalassotalea</taxon>
    </lineage>
</organism>
<dbReference type="SMART" id="SM00028">
    <property type="entry name" value="TPR"/>
    <property type="match status" value="5"/>
</dbReference>
<keyword evidence="6" id="KW-0812">Transmembrane</keyword>
<feature type="domain" description="OmpR/PhoB-type" evidence="7">
    <location>
        <begin position="1"/>
        <end position="74"/>
    </location>
</feature>
<dbReference type="InterPro" id="IPR019734">
    <property type="entry name" value="TPR_rpt"/>
</dbReference>
<name>A0ABY9TN55_9GAMM</name>
<feature type="DNA-binding region" description="OmpR/PhoB-type" evidence="5">
    <location>
        <begin position="1"/>
        <end position="74"/>
    </location>
</feature>
<dbReference type="Proteomes" id="UP001248581">
    <property type="component" value="Chromosome"/>
</dbReference>
<dbReference type="Gene3D" id="1.10.10.10">
    <property type="entry name" value="Winged helix-like DNA-binding domain superfamily/Winged helix DNA-binding domain"/>
    <property type="match status" value="1"/>
</dbReference>
<reference evidence="9" key="1">
    <citation type="submission" date="2023-09" db="EMBL/GenBank/DDBJ databases">
        <authorList>
            <person name="Li S."/>
            <person name="Li X."/>
            <person name="Zhang C."/>
            <person name="Zhao Z."/>
        </authorList>
    </citation>
    <scope>NUCLEOTIDE SEQUENCE [LARGE SCALE GENOMIC DNA]</scope>
    <source>
        <strain evidence="9">SQ345</strain>
    </source>
</reference>
<feature type="transmembrane region" description="Helical" evidence="6">
    <location>
        <begin position="112"/>
        <end position="129"/>
    </location>
</feature>
<keyword evidence="1" id="KW-0677">Repeat</keyword>
<dbReference type="Pfam" id="PF14559">
    <property type="entry name" value="TPR_19"/>
    <property type="match status" value="1"/>
</dbReference>
<evidence type="ECO:0000256" key="3">
    <source>
        <dbReference type="ARBA" id="ARBA00023125"/>
    </source>
</evidence>